<evidence type="ECO:0000256" key="2">
    <source>
        <dbReference type="SAM" id="MobiDB-lite"/>
    </source>
</evidence>
<protein>
    <submittedName>
        <fullName evidence="4">Uncharacterized protein</fullName>
    </submittedName>
</protein>
<sequence>CKTDAVSIQREFEESRQRFNNVLGENETDAIVSDFRNVSHPILKKLKAVHEKKLVNLKNDLDSRRNVYYNGQDGSARITSNYYKHTSITKLDGFTRRTRQHRRNRRRGKRNHKKKVKPAQFIPTEEDLKQFDPINLTSNVILSKDQIRVCRLPDCFAPTPKEKIDVCDQVVGTYAWAERLRWHRYHYLKNSDGEEQDPTEPFEKLPWYQPTTARAPKGDAALEAFIDACTHKFIDIKRRRRIRDNMTPGEREALAQLKNLPLTHNAACRYADKSGVTVITSLAEDDEKVLSQISDPEHYDVLPEDPTPDIIESVKSFCNKWQERGNFSKDIAQYVSGVKEAKPGNIKPLIKTHKPKPYPTRILLSGSGTPVQPLSKLIQIAIRHLTQFLPYQVMDTKEFLQKIEEINDNFAPLPNTACFAVCDVVALYPNVNNDMGVPATGKLLENHPSPLGITTNCILQALDIALNENCAKYEDGDGNTTYVKPNKGTAMGPCHSCDYVDVFMAGYIGYMRNRTVLLDDIQVFQFPDPITNPEQTTGGKLPARGQIVKITGSSSYIALCEFQVDGCRENMWGGQCNMSCPSRCTAQCDRDTGDCEECRDNYAAPDCQECDSGYYLADSCKECGYCRDDDTCDNHNGHCPQGCRDGYGGDRCDIALEDPPGSDDDNTIYYVIGGVAAAVVLTAVVGAVLFLRRRRARDTSNSADTDGARVSSGNAPIGDVTEGDKPETETPGNESNYAQLEKYEDPDDIRPYSVLQDGGKFPNYLNIQSDQETALYQNTTLSTASKN</sequence>
<keyword evidence="1" id="KW-0245">EGF-like domain</keyword>
<dbReference type="AlphaFoldDB" id="A0ABD0KHP0"/>
<dbReference type="CDD" id="cd00055">
    <property type="entry name" value="EGF_Lam"/>
    <property type="match status" value="1"/>
</dbReference>
<dbReference type="InterPro" id="IPR002049">
    <property type="entry name" value="LE_dom"/>
</dbReference>
<keyword evidence="5" id="KW-1185">Reference proteome</keyword>
<dbReference type="Gene3D" id="2.170.300.10">
    <property type="entry name" value="Tie2 ligand-binding domain superfamily"/>
    <property type="match status" value="1"/>
</dbReference>
<organism evidence="4 5">
    <name type="scientific">Batillaria attramentaria</name>
    <dbReference type="NCBI Taxonomy" id="370345"/>
    <lineage>
        <taxon>Eukaryota</taxon>
        <taxon>Metazoa</taxon>
        <taxon>Spiralia</taxon>
        <taxon>Lophotrochozoa</taxon>
        <taxon>Mollusca</taxon>
        <taxon>Gastropoda</taxon>
        <taxon>Caenogastropoda</taxon>
        <taxon>Sorbeoconcha</taxon>
        <taxon>Cerithioidea</taxon>
        <taxon>Batillariidae</taxon>
        <taxon>Batillaria</taxon>
    </lineage>
</organism>
<keyword evidence="3" id="KW-0812">Transmembrane</keyword>
<feature type="region of interest" description="Disordered" evidence="2">
    <location>
        <begin position="696"/>
        <end position="756"/>
    </location>
</feature>
<dbReference type="EMBL" id="JACVVK020000177">
    <property type="protein sequence ID" value="KAK7486582.1"/>
    <property type="molecule type" value="Genomic_DNA"/>
</dbReference>
<name>A0ABD0KHP0_9CAEN</name>
<reference evidence="4 5" key="1">
    <citation type="journal article" date="2023" name="Sci. Data">
        <title>Genome assembly of the Korean intertidal mud-creeper Batillaria attramentaria.</title>
        <authorList>
            <person name="Patra A.K."/>
            <person name="Ho P.T."/>
            <person name="Jun S."/>
            <person name="Lee S.J."/>
            <person name="Kim Y."/>
            <person name="Won Y.J."/>
        </authorList>
    </citation>
    <scope>NUCLEOTIDE SEQUENCE [LARGE SCALE GENOMIC DNA]</scope>
    <source>
        <strain evidence="4">Wonlab-2016</strain>
    </source>
</reference>
<evidence type="ECO:0000256" key="1">
    <source>
        <dbReference type="ARBA" id="ARBA00022536"/>
    </source>
</evidence>
<gene>
    <name evidence="4" type="ORF">BaRGS_00022248</name>
</gene>
<feature type="non-terminal residue" evidence="4">
    <location>
        <position position="1"/>
    </location>
</feature>
<evidence type="ECO:0000313" key="4">
    <source>
        <dbReference type="EMBL" id="KAK7486582.1"/>
    </source>
</evidence>
<accession>A0ABD0KHP0</accession>
<feature type="region of interest" description="Disordered" evidence="2">
    <location>
        <begin position="96"/>
        <end position="118"/>
    </location>
</feature>
<feature type="compositionally biased region" description="Basic residues" evidence="2">
    <location>
        <begin position="96"/>
        <end position="117"/>
    </location>
</feature>
<proteinExistence type="predicted"/>
<feature type="transmembrane region" description="Helical" evidence="3">
    <location>
        <begin position="668"/>
        <end position="691"/>
    </location>
</feature>
<evidence type="ECO:0000256" key="3">
    <source>
        <dbReference type="SAM" id="Phobius"/>
    </source>
</evidence>
<evidence type="ECO:0000313" key="5">
    <source>
        <dbReference type="Proteomes" id="UP001519460"/>
    </source>
</evidence>
<dbReference type="PANTHER" id="PTHR24043">
    <property type="entry name" value="SCAVENGER RECEPTOR CLASS F"/>
    <property type="match status" value="1"/>
</dbReference>
<dbReference type="PANTHER" id="PTHR24043:SF8">
    <property type="entry name" value="EGF-LIKE DOMAIN-CONTAINING PROTEIN"/>
    <property type="match status" value="1"/>
</dbReference>
<dbReference type="InterPro" id="IPR042635">
    <property type="entry name" value="MEGF10/SREC1/2-like"/>
</dbReference>
<comment type="caution">
    <text evidence="4">The sequence shown here is derived from an EMBL/GenBank/DDBJ whole genome shotgun (WGS) entry which is preliminary data.</text>
</comment>
<dbReference type="Proteomes" id="UP001519460">
    <property type="component" value="Unassembled WGS sequence"/>
</dbReference>
<keyword evidence="3" id="KW-1133">Transmembrane helix</keyword>
<keyword evidence="3" id="KW-0472">Membrane</keyword>